<gene>
    <name evidence="1" type="ORF">RO21_11315</name>
</gene>
<dbReference type="GO" id="GO:0003677">
    <property type="term" value="F:DNA binding"/>
    <property type="evidence" value="ECO:0007669"/>
    <property type="project" value="UniProtKB-KW"/>
</dbReference>
<keyword evidence="2" id="KW-1185">Reference proteome</keyword>
<dbReference type="InterPro" id="IPR010260">
    <property type="entry name" value="AlpA"/>
</dbReference>
<dbReference type="PATRIC" id="fig|67855.3.peg.2553"/>
<dbReference type="RefSeq" id="WP_047977887.1">
    <property type="nucleotide sequence ID" value="NZ_JWIZ01000094.1"/>
</dbReference>
<reference evidence="1 2" key="1">
    <citation type="submission" date="2014-12" db="EMBL/GenBank/DDBJ databases">
        <title>Reclassification of Actinobacillus muris as Muribacter muris.</title>
        <authorList>
            <person name="Christensen H."/>
            <person name="Nicklas W."/>
            <person name="Bisgaard M."/>
        </authorList>
    </citation>
    <scope>NUCLEOTIDE SEQUENCE [LARGE SCALE GENOMIC DNA]</scope>
    <source>
        <strain evidence="1 2">Ackerman80-443D</strain>
    </source>
</reference>
<dbReference type="PANTHER" id="PTHR36154">
    <property type="entry name" value="DNA-BINDING TRANSCRIPTIONAL ACTIVATOR ALPA"/>
    <property type="match status" value="1"/>
</dbReference>
<organism evidence="1 2">
    <name type="scientific">Muribacter muris</name>
    <dbReference type="NCBI Taxonomy" id="67855"/>
    <lineage>
        <taxon>Bacteria</taxon>
        <taxon>Pseudomonadati</taxon>
        <taxon>Pseudomonadota</taxon>
        <taxon>Gammaproteobacteria</taxon>
        <taxon>Pasteurellales</taxon>
        <taxon>Pasteurellaceae</taxon>
        <taxon>Muribacter</taxon>
    </lineage>
</organism>
<name>A0A0J5S0Y7_9PAST</name>
<dbReference type="AlphaFoldDB" id="A0A0J5S0Y7"/>
<proteinExistence type="predicted"/>
<dbReference type="Proteomes" id="UP000036270">
    <property type="component" value="Unassembled WGS sequence"/>
</dbReference>
<protein>
    <submittedName>
        <fullName evidence="1">DNA-binding protein</fullName>
    </submittedName>
</protein>
<dbReference type="InterPro" id="IPR052931">
    <property type="entry name" value="Prophage_regulatory_activator"/>
</dbReference>
<dbReference type="EMBL" id="JWIZ01000094">
    <property type="protein sequence ID" value="KMK50522.1"/>
    <property type="molecule type" value="Genomic_DNA"/>
</dbReference>
<evidence type="ECO:0000313" key="2">
    <source>
        <dbReference type="Proteomes" id="UP000036270"/>
    </source>
</evidence>
<keyword evidence="1" id="KW-0238">DNA-binding</keyword>
<dbReference type="Pfam" id="PF05930">
    <property type="entry name" value="Phage_AlpA"/>
    <property type="match status" value="1"/>
</dbReference>
<sequence>MENNPNRQRFIKIDEVSRLTTLSESAIYRKMKAADFPKNISIGANSKVWLESEVQDWIAEQVKQSRNV</sequence>
<dbReference type="Gene3D" id="1.10.238.160">
    <property type="match status" value="1"/>
</dbReference>
<evidence type="ECO:0000313" key="1">
    <source>
        <dbReference type="EMBL" id="KMK50522.1"/>
    </source>
</evidence>
<dbReference type="PANTHER" id="PTHR36154:SF1">
    <property type="entry name" value="DNA-BINDING TRANSCRIPTIONAL ACTIVATOR ALPA"/>
    <property type="match status" value="1"/>
</dbReference>
<dbReference type="STRING" id="67855.RO21_11315"/>
<comment type="caution">
    <text evidence="1">The sequence shown here is derived from an EMBL/GenBank/DDBJ whole genome shotgun (WGS) entry which is preliminary data.</text>
</comment>
<accession>A0A0J5S0Y7</accession>